<comment type="caution">
    <text evidence="1">The sequence shown here is derived from an EMBL/GenBank/DDBJ whole genome shotgun (WGS) entry which is preliminary data.</text>
</comment>
<dbReference type="Proteomes" id="UP000186894">
    <property type="component" value="Unassembled WGS sequence"/>
</dbReference>
<evidence type="ECO:0000313" key="1">
    <source>
        <dbReference type="EMBL" id="OLP44307.1"/>
    </source>
</evidence>
<keyword evidence="2" id="KW-1185">Reference proteome</keyword>
<dbReference type="EMBL" id="MKIM01000027">
    <property type="protein sequence ID" value="OLP44307.1"/>
    <property type="molecule type" value="Genomic_DNA"/>
</dbReference>
<gene>
    <name evidence="1" type="ORF">BJF95_07095</name>
</gene>
<protein>
    <submittedName>
        <fullName evidence="1">Uncharacterized protein</fullName>
    </submittedName>
</protein>
<reference evidence="1 2" key="1">
    <citation type="submission" date="2016-09" db="EMBL/GenBank/DDBJ databases">
        <title>Rhizobium oryziradicis sp. nov., isolated from the root of rice.</title>
        <authorList>
            <person name="Zhao J."/>
            <person name="Zhang X."/>
        </authorList>
    </citation>
    <scope>NUCLEOTIDE SEQUENCE [LARGE SCALE GENOMIC DNA]</scope>
    <source>
        <strain evidence="1 2">N19</strain>
    </source>
</reference>
<dbReference type="AlphaFoldDB" id="A0A1Q8ZQH6"/>
<proteinExistence type="predicted"/>
<evidence type="ECO:0000313" key="2">
    <source>
        <dbReference type="Proteomes" id="UP000186894"/>
    </source>
</evidence>
<name>A0A1Q8ZQH6_9HYPH</name>
<organism evidence="1 2">
    <name type="scientific">Rhizobium oryziradicis</name>
    <dbReference type="NCBI Taxonomy" id="1867956"/>
    <lineage>
        <taxon>Bacteria</taxon>
        <taxon>Pseudomonadati</taxon>
        <taxon>Pseudomonadota</taxon>
        <taxon>Alphaproteobacteria</taxon>
        <taxon>Hyphomicrobiales</taxon>
        <taxon>Rhizobiaceae</taxon>
        <taxon>Rhizobium/Agrobacterium group</taxon>
        <taxon>Rhizobium</taxon>
    </lineage>
</organism>
<sequence length="89" mass="10258">MQPALCARQCIKDDLFVTVIAGRELKQARGLLAWMLPIFKFYCVFPQADVGSRIIYALPIECYAKLVDAVRFFNFGAQMRKQENCFGRF</sequence>
<accession>A0A1Q8ZQH6</accession>